<evidence type="ECO:0000256" key="10">
    <source>
        <dbReference type="PIRSR" id="PIRSR001492-2"/>
    </source>
</evidence>
<dbReference type="EC" id="5.4.2.12" evidence="4"/>
<evidence type="ECO:0000256" key="1">
    <source>
        <dbReference type="ARBA" id="ARBA00001936"/>
    </source>
</evidence>
<evidence type="ECO:0000259" key="12">
    <source>
        <dbReference type="Pfam" id="PF01676"/>
    </source>
</evidence>
<dbReference type="EMBL" id="CASHTH010001321">
    <property type="protein sequence ID" value="CAI8014020.1"/>
    <property type="molecule type" value="Genomic_DNA"/>
</dbReference>
<feature type="binding site" evidence="11">
    <location>
        <position position="452"/>
    </location>
    <ligand>
        <name>Mn(2+)</name>
        <dbReference type="ChEBI" id="CHEBI:29035"/>
        <label>2</label>
    </ligand>
</feature>
<dbReference type="CDD" id="cd16010">
    <property type="entry name" value="iPGM"/>
    <property type="match status" value="1"/>
</dbReference>
<dbReference type="Proteomes" id="UP001174909">
    <property type="component" value="Unassembled WGS sequence"/>
</dbReference>
<dbReference type="PIRSF" id="PIRSF001492">
    <property type="entry name" value="IPGAM"/>
    <property type="match status" value="1"/>
</dbReference>
<dbReference type="InterPro" id="IPR017850">
    <property type="entry name" value="Alkaline_phosphatase_core_sf"/>
</dbReference>
<protein>
    <recommendedName>
        <fullName evidence="4">phosphoglycerate mutase (2,3-diphosphoglycerate-independent)</fullName>
        <ecNumber evidence="4">5.4.2.12</ecNumber>
    </recommendedName>
</protein>
<keyword evidence="15" id="KW-1185">Reference proteome</keyword>
<gene>
    <name evidence="14" type="ORF">GBAR_LOCUS8809</name>
</gene>
<dbReference type="PANTHER" id="PTHR31637">
    <property type="entry name" value="2,3-BISPHOSPHOGLYCERATE-INDEPENDENT PHOSPHOGLYCERATE MUTASE"/>
    <property type="match status" value="1"/>
</dbReference>
<dbReference type="Pfam" id="PF06415">
    <property type="entry name" value="iPGM_N"/>
    <property type="match status" value="1"/>
</dbReference>
<dbReference type="Gene3D" id="3.40.720.10">
    <property type="entry name" value="Alkaline Phosphatase, subunit A"/>
    <property type="match status" value="1"/>
</dbReference>
<sequence>MAAAVKKSMKSVCLIVIDGWGISDETRGNAIKNAETPVMDTLAEAESRGEYTTLDASGLAVGIPAGVMGNSEVGHFTIGTGRVAYQDLVAINLSISDKALASRPVLVDAFTTAKSKTGRLHFLGLVSDGGVHSHIDHLEALLAAAKEASVPQSFIHFFADGRDTAPVSGVQYVGRLQSYLSSLQYGTLATLTGRYYAMDRDKRYERTKLAFEGLVKGEGERVTPDNLIQKMEERYSLSGKERQTDEFMKPLIVEDAGTIRDSDTLIFIDFRADRMRQIVEALGLKPQFQTDAIPRDLSVYTMTQYKGEFPFPVIFPSDTPKNSLAEWLSAKSIPQLHTAETEKYAHVTFFFNGGVEEAWPGEDRVMVPSPKVATYDLQPEMSASGVAKEVVKAVKSGKYPFVMCNFAPPDMVGHTGVYDAAVVACAATDVAIGEIQRACEETGYVLLITADHGNAERMIDEDGNPVTKHTTYRVPFCVHGDGCKLLEVTHDPGLADVAPTVLAIMGLDQPPEMTGQSLLATPN</sequence>
<comment type="cofactor">
    <cofactor evidence="1">
        <name>Mn(2+)</name>
        <dbReference type="ChEBI" id="CHEBI:29035"/>
    </cofactor>
</comment>
<comment type="similarity">
    <text evidence="3">Belongs to the BPG-independent phosphoglycerate mutase family.</text>
</comment>
<evidence type="ECO:0000256" key="4">
    <source>
        <dbReference type="ARBA" id="ARBA00012026"/>
    </source>
</evidence>
<feature type="binding site" evidence="11">
    <location>
        <position position="410"/>
    </location>
    <ligand>
        <name>Mn(2+)</name>
        <dbReference type="ChEBI" id="CHEBI:29035"/>
        <label>1</label>
    </ligand>
</feature>
<evidence type="ECO:0000256" key="2">
    <source>
        <dbReference type="ARBA" id="ARBA00004798"/>
    </source>
</evidence>
<organism evidence="14 15">
    <name type="scientific">Geodia barretti</name>
    <name type="common">Barrett's horny sponge</name>
    <dbReference type="NCBI Taxonomy" id="519541"/>
    <lineage>
        <taxon>Eukaryota</taxon>
        <taxon>Metazoa</taxon>
        <taxon>Porifera</taxon>
        <taxon>Demospongiae</taxon>
        <taxon>Heteroscleromorpha</taxon>
        <taxon>Tetractinellida</taxon>
        <taxon>Astrophorina</taxon>
        <taxon>Geodiidae</taxon>
        <taxon>Geodia</taxon>
    </lineage>
</organism>
<reference evidence="14" key="1">
    <citation type="submission" date="2023-03" db="EMBL/GenBank/DDBJ databases">
        <authorList>
            <person name="Steffen K."/>
            <person name="Cardenas P."/>
        </authorList>
    </citation>
    <scope>NUCLEOTIDE SEQUENCE</scope>
</reference>
<dbReference type="HAMAP" id="MF_01038">
    <property type="entry name" value="GpmI"/>
    <property type="match status" value="1"/>
</dbReference>
<proteinExistence type="inferred from homology"/>
<evidence type="ECO:0000256" key="5">
    <source>
        <dbReference type="ARBA" id="ARBA00022723"/>
    </source>
</evidence>
<feature type="binding site" evidence="11">
    <location>
        <position position="414"/>
    </location>
    <ligand>
        <name>Mn(2+)</name>
        <dbReference type="ChEBI" id="CHEBI:29035"/>
        <label>1</label>
    </ligand>
</feature>
<feature type="binding site" evidence="11">
    <location>
        <position position="71"/>
    </location>
    <ligand>
        <name>Mn(2+)</name>
        <dbReference type="ChEBI" id="CHEBI:29035"/>
        <label>2</label>
    </ligand>
</feature>
<feature type="binding site" evidence="11">
    <location>
        <position position="451"/>
    </location>
    <ligand>
        <name>Mn(2+)</name>
        <dbReference type="ChEBI" id="CHEBI:29035"/>
        <label>2</label>
    </ligand>
</feature>
<dbReference type="InterPro" id="IPR005995">
    <property type="entry name" value="Pgm_bpd_ind"/>
</dbReference>
<evidence type="ECO:0000313" key="14">
    <source>
        <dbReference type="EMBL" id="CAI8014020.1"/>
    </source>
</evidence>
<feature type="binding site" evidence="11">
    <location>
        <position position="18"/>
    </location>
    <ligand>
        <name>Mn(2+)</name>
        <dbReference type="ChEBI" id="CHEBI:29035"/>
        <label>2</label>
    </ligand>
</feature>
<dbReference type="InterPro" id="IPR006124">
    <property type="entry name" value="Metalloenzyme"/>
</dbReference>
<accession>A0AA35WH18</accession>
<feature type="active site" description="Phosphoserine intermediate" evidence="9">
    <location>
        <position position="71"/>
    </location>
</feature>
<evidence type="ECO:0000256" key="7">
    <source>
        <dbReference type="ARBA" id="ARBA00023211"/>
    </source>
</evidence>
<feature type="binding site" evidence="10">
    <location>
        <position position="343"/>
    </location>
    <ligand>
        <name>substrate</name>
    </ligand>
</feature>
<evidence type="ECO:0000259" key="13">
    <source>
        <dbReference type="Pfam" id="PF06415"/>
    </source>
</evidence>
<feature type="domain" description="Metalloenzyme" evidence="12">
    <location>
        <begin position="10"/>
        <end position="508"/>
    </location>
</feature>
<dbReference type="GO" id="GO:0006096">
    <property type="term" value="P:glycolytic process"/>
    <property type="evidence" value="ECO:0007669"/>
    <property type="project" value="UniProtKB-KW"/>
</dbReference>
<dbReference type="GO" id="GO:0004619">
    <property type="term" value="F:phosphoglycerate mutase activity"/>
    <property type="evidence" value="ECO:0007669"/>
    <property type="project" value="UniProtKB-EC"/>
</dbReference>
<evidence type="ECO:0000256" key="3">
    <source>
        <dbReference type="ARBA" id="ARBA00008819"/>
    </source>
</evidence>
<dbReference type="SUPFAM" id="SSF64158">
    <property type="entry name" value="2,3-Bisphosphoglycerate-independent phosphoglycerate mutase, substrate-binding domain"/>
    <property type="match status" value="1"/>
</dbReference>
<dbReference type="FunFam" id="3.40.1450.10:FF:000002">
    <property type="entry name" value="2,3-bisphosphoglycerate-independent phosphoglycerate mutase"/>
    <property type="match status" value="1"/>
</dbReference>
<keyword evidence="5 11" id="KW-0479">Metal-binding</keyword>
<dbReference type="GO" id="GO:0030145">
    <property type="term" value="F:manganese ion binding"/>
    <property type="evidence" value="ECO:0007669"/>
    <property type="project" value="InterPro"/>
</dbReference>
<feature type="binding site" evidence="10">
    <location>
        <begin position="162"/>
        <end position="163"/>
    </location>
    <ligand>
        <name>substrate</name>
    </ligand>
</feature>
<dbReference type="GO" id="GO:0005737">
    <property type="term" value="C:cytoplasm"/>
    <property type="evidence" value="ECO:0007669"/>
    <property type="project" value="InterPro"/>
</dbReference>
<feature type="binding site" evidence="10">
    <location>
        <position position="132"/>
    </location>
    <ligand>
        <name>substrate</name>
    </ligand>
</feature>
<name>A0AA35WH18_GEOBA</name>
<keyword evidence="8" id="KW-0413">Isomerase</keyword>
<evidence type="ECO:0000256" key="8">
    <source>
        <dbReference type="ARBA" id="ARBA00023235"/>
    </source>
</evidence>
<comment type="pathway">
    <text evidence="2">Carbohydrate degradation; glycolysis; pyruvate from D-glyceraldehyde 3-phosphate: step 3/5.</text>
</comment>
<feature type="binding site" evidence="11">
    <location>
        <position position="469"/>
    </location>
    <ligand>
        <name>Mn(2+)</name>
        <dbReference type="ChEBI" id="CHEBI:29035"/>
        <label>1</label>
    </ligand>
</feature>
<dbReference type="NCBIfam" id="TIGR01307">
    <property type="entry name" value="pgm_bpd_ind"/>
    <property type="match status" value="1"/>
</dbReference>
<keyword evidence="6" id="KW-0324">Glycolysis</keyword>
<dbReference type="PANTHER" id="PTHR31637:SF0">
    <property type="entry name" value="2,3-BISPHOSPHOGLYCERATE-INDEPENDENT PHOSPHOGLYCERATE MUTASE"/>
    <property type="match status" value="1"/>
</dbReference>
<feature type="binding site" evidence="10">
    <location>
        <position position="194"/>
    </location>
    <ligand>
        <name>substrate</name>
    </ligand>
</feature>
<evidence type="ECO:0000256" key="11">
    <source>
        <dbReference type="PIRSR" id="PIRSR001492-3"/>
    </source>
</evidence>
<evidence type="ECO:0000313" key="15">
    <source>
        <dbReference type="Proteomes" id="UP001174909"/>
    </source>
</evidence>
<dbReference type="Gene3D" id="3.40.1450.10">
    <property type="entry name" value="BPG-independent phosphoglycerate mutase, domain B"/>
    <property type="match status" value="1"/>
</dbReference>
<feature type="domain" description="BPG-independent PGAM N-terminal" evidence="13">
    <location>
        <begin position="91"/>
        <end position="306"/>
    </location>
</feature>
<feature type="binding site" evidence="10">
    <location>
        <begin position="271"/>
        <end position="274"/>
    </location>
    <ligand>
        <name>substrate</name>
    </ligand>
</feature>
<dbReference type="InterPro" id="IPR011258">
    <property type="entry name" value="BPG-indep_PGM_N"/>
</dbReference>
<feature type="binding site" evidence="10">
    <location>
        <position position="200"/>
    </location>
    <ligand>
        <name>substrate</name>
    </ligand>
</feature>
<dbReference type="GO" id="GO:0006007">
    <property type="term" value="P:glucose catabolic process"/>
    <property type="evidence" value="ECO:0007669"/>
    <property type="project" value="InterPro"/>
</dbReference>
<dbReference type="Pfam" id="PF01676">
    <property type="entry name" value="Metalloenzyme"/>
    <property type="match status" value="1"/>
</dbReference>
<evidence type="ECO:0000256" key="6">
    <source>
        <dbReference type="ARBA" id="ARBA00023152"/>
    </source>
</evidence>
<dbReference type="InterPro" id="IPR036646">
    <property type="entry name" value="PGAM_B_sf"/>
</dbReference>
<dbReference type="AlphaFoldDB" id="A0AA35WH18"/>
<dbReference type="SUPFAM" id="SSF53649">
    <property type="entry name" value="Alkaline phosphatase-like"/>
    <property type="match status" value="1"/>
</dbReference>
<keyword evidence="7 11" id="KW-0464">Manganese</keyword>
<evidence type="ECO:0000256" key="9">
    <source>
        <dbReference type="PIRSR" id="PIRSR001492-1"/>
    </source>
</evidence>
<comment type="caution">
    <text evidence="14">The sequence shown here is derived from an EMBL/GenBank/DDBJ whole genome shotgun (WGS) entry which is preliminary data.</text>
</comment>